<evidence type="ECO:0000259" key="7">
    <source>
        <dbReference type="Pfam" id="PF02838"/>
    </source>
</evidence>
<dbReference type="PRINTS" id="PR00738">
    <property type="entry name" value="GLHYDRLASE20"/>
</dbReference>
<dbReference type="EC" id="3.2.1.52" evidence="3"/>
<dbReference type="Gene3D" id="3.30.379.10">
    <property type="entry name" value="Chitobiase/beta-hexosaminidase domain 2-like"/>
    <property type="match status" value="1"/>
</dbReference>
<evidence type="ECO:0000256" key="1">
    <source>
        <dbReference type="ARBA" id="ARBA00001231"/>
    </source>
</evidence>
<dbReference type="SUPFAM" id="SSF55545">
    <property type="entry name" value="beta-N-acetylhexosaminidase-like domain"/>
    <property type="match status" value="1"/>
</dbReference>
<keyword evidence="5" id="KW-0326">Glycosidase</keyword>
<gene>
    <name evidence="8" type="ORF">N5A56_001365</name>
</gene>
<dbReference type="InterPro" id="IPR015883">
    <property type="entry name" value="Glyco_hydro_20_cat"/>
</dbReference>
<dbReference type="PANTHER" id="PTHR22600">
    <property type="entry name" value="BETA-HEXOSAMINIDASE"/>
    <property type="match status" value="1"/>
</dbReference>
<reference evidence="8" key="1">
    <citation type="submission" date="2023-02" db="EMBL/GenBank/DDBJ databases">
        <title>Polaribacter ponticola sp. nov., isolated from seawater.</title>
        <authorList>
            <person name="Baek J.H."/>
            <person name="Kim J.M."/>
            <person name="Choi D.G."/>
            <person name="Jeon C.O."/>
        </authorList>
    </citation>
    <scope>NUCLEOTIDE SEQUENCE</scope>
    <source>
        <strain evidence="8">MSW5</strain>
    </source>
</reference>
<dbReference type="InterPro" id="IPR015882">
    <property type="entry name" value="HEX_bac_N"/>
</dbReference>
<dbReference type="Pfam" id="PF00728">
    <property type="entry name" value="Glyco_hydro_20"/>
    <property type="match status" value="1"/>
</dbReference>
<feature type="domain" description="Beta-hexosaminidase bacterial type N-terminal" evidence="7">
    <location>
        <begin position="25"/>
        <end position="152"/>
    </location>
</feature>
<evidence type="ECO:0000313" key="9">
    <source>
        <dbReference type="Proteomes" id="UP001151478"/>
    </source>
</evidence>
<dbReference type="SUPFAM" id="SSF51445">
    <property type="entry name" value="(Trans)glycosidases"/>
    <property type="match status" value="1"/>
</dbReference>
<dbReference type="Gene3D" id="3.20.20.80">
    <property type="entry name" value="Glycosidases"/>
    <property type="match status" value="1"/>
</dbReference>
<comment type="similarity">
    <text evidence="2">Belongs to the glycosyl hydrolase 20 family.</text>
</comment>
<organism evidence="8 9">
    <name type="scientific">Polaribacter ponticola</name>
    <dbReference type="NCBI Taxonomy" id="2978475"/>
    <lineage>
        <taxon>Bacteria</taxon>
        <taxon>Pseudomonadati</taxon>
        <taxon>Bacteroidota</taxon>
        <taxon>Flavobacteriia</taxon>
        <taxon>Flavobacteriales</taxon>
        <taxon>Flavobacteriaceae</taxon>
    </lineage>
</organism>
<dbReference type="InterPro" id="IPR029018">
    <property type="entry name" value="Hex-like_dom2"/>
</dbReference>
<dbReference type="PANTHER" id="PTHR22600:SF57">
    <property type="entry name" value="BETA-N-ACETYLHEXOSAMINIDASE"/>
    <property type="match status" value="1"/>
</dbReference>
<dbReference type="InterPro" id="IPR017853">
    <property type="entry name" value="GH"/>
</dbReference>
<evidence type="ECO:0000256" key="5">
    <source>
        <dbReference type="ARBA" id="ARBA00023295"/>
    </source>
</evidence>
<protein>
    <recommendedName>
        <fullName evidence="3">beta-N-acetylhexosaminidase</fullName>
        <ecNumber evidence="3">3.2.1.52</ecNumber>
    </recommendedName>
</protein>
<dbReference type="Proteomes" id="UP001151478">
    <property type="component" value="Unassembled WGS sequence"/>
</dbReference>
<accession>A0ABT5S4Y6</accession>
<dbReference type="Pfam" id="PF02838">
    <property type="entry name" value="Glyco_hydro_20b"/>
    <property type="match status" value="1"/>
</dbReference>
<evidence type="ECO:0000256" key="4">
    <source>
        <dbReference type="ARBA" id="ARBA00022801"/>
    </source>
</evidence>
<feature type="domain" description="Glycoside hydrolase family 20 catalytic" evidence="6">
    <location>
        <begin position="156"/>
        <end position="507"/>
    </location>
</feature>
<sequence length="544" mass="63467">MKFKILPLFISLFVLNILTVHSQNINIIPKPQEFSFGKNNFIIDESTLIINTAESIKSSKNLQDYFIDTYNINLKSTEFKSLKKKSIHFMVDENLSEESYDLSITNEGITICALNEKGWFYAIQSLIQYCSSNSYFSKYEKLIKIREVTIKDSPRFKWRAFMLDEARHFKGMDQVKMLLDEMAFLKMNIFHWHLVDDQGWRIEIKKYPKLTEIGSTRKSTQIGPLQWESPIQSAEPHSGFYTQEQIKEIIKYAKERHITIVPEIEMPGHSSAAIASYPWLGTSKKEIEVPIKFGVGKDVYDVTNPKVQQFLTDVLDEVMLLFPSKVIHIGGDEVKYNHWKSSTSVNKYMQKKELKTPADLQVYFTNNISNYLQSKGRRMMGWNEIMGHNLHFYQNKEDTKTTQKLAKESIVHFWKGDIDLVTTAASSGYEIVNSLHSYTYLDYRYKNLPLSKAYSFDPIPEKLEAKYHNKIIGLGAQMWGEWIPTNGEMHFKVFPRIAAYAEIGWTNKRNKNFNSFKSALKNLQKRWEKKGIYFATDDFVEKNK</sequence>
<name>A0ABT5S4Y6_9FLAO</name>
<evidence type="ECO:0000256" key="2">
    <source>
        <dbReference type="ARBA" id="ARBA00006285"/>
    </source>
</evidence>
<evidence type="ECO:0000256" key="3">
    <source>
        <dbReference type="ARBA" id="ARBA00012663"/>
    </source>
</evidence>
<keyword evidence="4" id="KW-0378">Hydrolase</keyword>
<evidence type="ECO:0000259" key="6">
    <source>
        <dbReference type="Pfam" id="PF00728"/>
    </source>
</evidence>
<dbReference type="PIRSF" id="PIRSF001093">
    <property type="entry name" value="B-hxosamndse_ab_euk"/>
    <property type="match status" value="1"/>
</dbReference>
<dbReference type="RefSeq" id="WP_265724113.1">
    <property type="nucleotide sequence ID" value="NZ_JAOSLC020000002.1"/>
</dbReference>
<comment type="caution">
    <text evidence="8">The sequence shown here is derived from an EMBL/GenBank/DDBJ whole genome shotgun (WGS) entry which is preliminary data.</text>
</comment>
<keyword evidence="9" id="KW-1185">Reference proteome</keyword>
<dbReference type="CDD" id="cd06563">
    <property type="entry name" value="GH20_chitobiase-like"/>
    <property type="match status" value="1"/>
</dbReference>
<dbReference type="EMBL" id="JAOSLC020000002">
    <property type="protein sequence ID" value="MDD7913166.1"/>
    <property type="molecule type" value="Genomic_DNA"/>
</dbReference>
<proteinExistence type="inferred from homology"/>
<comment type="catalytic activity">
    <reaction evidence="1">
        <text>Hydrolysis of terminal non-reducing N-acetyl-D-hexosamine residues in N-acetyl-beta-D-hexosaminides.</text>
        <dbReference type="EC" id="3.2.1.52"/>
    </reaction>
</comment>
<evidence type="ECO:0000313" key="8">
    <source>
        <dbReference type="EMBL" id="MDD7913166.1"/>
    </source>
</evidence>
<dbReference type="InterPro" id="IPR025705">
    <property type="entry name" value="Beta_hexosaminidase_sua/sub"/>
</dbReference>